<keyword evidence="3" id="KW-1003">Cell membrane</keyword>
<keyword evidence="4" id="KW-0325">Glycoprotein</keyword>
<comment type="similarity">
    <text evidence="2">Belongs to the fasciclin-like AGP family.</text>
</comment>
<evidence type="ECO:0000256" key="2">
    <source>
        <dbReference type="ARBA" id="ARBA00007843"/>
    </source>
</evidence>
<evidence type="ECO:0000256" key="7">
    <source>
        <dbReference type="ARBA" id="ARBA00023288"/>
    </source>
</evidence>
<feature type="chain" id="PRO_5043450882" description="FAS1 domain-containing protein" evidence="9">
    <location>
        <begin position="19"/>
        <end position="249"/>
    </location>
</feature>
<sequence length="249" mass="25623">MGVLHLLFITLSVTAISAHNITQILSPFPEYSQFNTYLTQTKLSDEINSRDTITVLVLNNAAISVLATEHSPLSVVKKMHNDVGSCRYAPKGTLKTTKGPISTMATNGAGKYDLTVTTAGDEVTLGTGYSSSRIASTVIDSPPVVIYTVDSLLLPPELSGSAPSTAPVASPSQSPSPAVSAKAPSPVIATSPSSVFSPPAPPMESPEGSPVGAPDQPEDSKSAGGVKVPALFEAILSVSVAVIFSVFLS</sequence>
<dbReference type="PANTHER" id="PTHR32382">
    <property type="entry name" value="FASCICLIN-LIKE ARABINOGALACTAN PROTEIN"/>
    <property type="match status" value="1"/>
</dbReference>
<evidence type="ECO:0000256" key="4">
    <source>
        <dbReference type="ARBA" id="ARBA00022622"/>
    </source>
</evidence>
<dbReference type="GO" id="GO:0005886">
    <property type="term" value="C:plasma membrane"/>
    <property type="evidence" value="ECO:0007669"/>
    <property type="project" value="UniProtKB-SubCell"/>
</dbReference>
<evidence type="ECO:0000256" key="5">
    <source>
        <dbReference type="ARBA" id="ARBA00022729"/>
    </source>
</evidence>
<feature type="compositionally biased region" description="Low complexity" evidence="8">
    <location>
        <begin position="160"/>
        <end position="197"/>
    </location>
</feature>
<dbReference type="PROSITE" id="PS50213">
    <property type="entry name" value="FAS1"/>
    <property type="match status" value="1"/>
</dbReference>
<protein>
    <recommendedName>
        <fullName evidence="10">FAS1 domain-containing protein</fullName>
    </recommendedName>
</protein>
<proteinExistence type="inferred from homology"/>
<evidence type="ECO:0000256" key="1">
    <source>
        <dbReference type="ARBA" id="ARBA00004609"/>
    </source>
</evidence>
<name>A0AAV6JBI8_9ERIC</name>
<keyword evidence="5 9" id="KW-0732">Signal</keyword>
<dbReference type="Gene3D" id="2.30.180.10">
    <property type="entry name" value="FAS1 domain"/>
    <property type="match status" value="1"/>
</dbReference>
<comment type="subcellular location">
    <subcellularLocation>
        <location evidence="1">Cell membrane</location>
        <topology evidence="1">Lipid-anchor</topology>
        <topology evidence="1">GPI-anchor</topology>
    </subcellularLocation>
</comment>
<accession>A0AAV6JBI8</accession>
<dbReference type="GO" id="GO:0098552">
    <property type="term" value="C:side of membrane"/>
    <property type="evidence" value="ECO:0007669"/>
    <property type="project" value="UniProtKB-KW"/>
</dbReference>
<evidence type="ECO:0000256" key="8">
    <source>
        <dbReference type="SAM" id="MobiDB-lite"/>
    </source>
</evidence>
<evidence type="ECO:0000256" key="9">
    <source>
        <dbReference type="SAM" id="SignalP"/>
    </source>
</evidence>
<keyword evidence="4" id="KW-0336">GPI-anchor</keyword>
<keyword evidence="12" id="KW-1185">Reference proteome</keyword>
<keyword evidence="7" id="KW-0449">Lipoprotein</keyword>
<dbReference type="InterPro" id="IPR036378">
    <property type="entry name" value="FAS1_dom_sf"/>
</dbReference>
<feature type="signal peptide" evidence="9">
    <location>
        <begin position="1"/>
        <end position="18"/>
    </location>
</feature>
<evidence type="ECO:0000256" key="6">
    <source>
        <dbReference type="ARBA" id="ARBA00023136"/>
    </source>
</evidence>
<keyword evidence="6" id="KW-0472">Membrane</keyword>
<evidence type="ECO:0000259" key="10">
    <source>
        <dbReference type="PROSITE" id="PS50213"/>
    </source>
</evidence>
<comment type="caution">
    <text evidence="11">The sequence shown here is derived from an EMBL/GenBank/DDBJ whole genome shotgun (WGS) entry which is preliminary data.</text>
</comment>
<dbReference type="AlphaFoldDB" id="A0AAV6JBI8"/>
<organism evidence="11 12">
    <name type="scientific">Rhododendron griersonianum</name>
    <dbReference type="NCBI Taxonomy" id="479676"/>
    <lineage>
        <taxon>Eukaryota</taxon>
        <taxon>Viridiplantae</taxon>
        <taxon>Streptophyta</taxon>
        <taxon>Embryophyta</taxon>
        <taxon>Tracheophyta</taxon>
        <taxon>Spermatophyta</taxon>
        <taxon>Magnoliopsida</taxon>
        <taxon>eudicotyledons</taxon>
        <taxon>Gunneridae</taxon>
        <taxon>Pentapetalae</taxon>
        <taxon>asterids</taxon>
        <taxon>Ericales</taxon>
        <taxon>Ericaceae</taxon>
        <taxon>Ericoideae</taxon>
        <taxon>Rhodoreae</taxon>
        <taxon>Rhododendron</taxon>
    </lineage>
</organism>
<evidence type="ECO:0000313" key="11">
    <source>
        <dbReference type="EMBL" id="KAG5538527.1"/>
    </source>
</evidence>
<reference evidence="11" key="1">
    <citation type="submission" date="2020-08" db="EMBL/GenBank/DDBJ databases">
        <title>Plant Genome Project.</title>
        <authorList>
            <person name="Zhang R.-G."/>
        </authorList>
    </citation>
    <scope>NUCLEOTIDE SEQUENCE</scope>
    <source>
        <strain evidence="11">WSP0</strain>
        <tissue evidence="11">Leaf</tissue>
    </source>
</reference>
<dbReference type="Proteomes" id="UP000823749">
    <property type="component" value="Chromosome 7"/>
</dbReference>
<evidence type="ECO:0000313" key="12">
    <source>
        <dbReference type="Proteomes" id="UP000823749"/>
    </source>
</evidence>
<dbReference type="InterPro" id="IPR033254">
    <property type="entry name" value="Plant_FLA"/>
</dbReference>
<evidence type="ECO:0000256" key="3">
    <source>
        <dbReference type="ARBA" id="ARBA00022475"/>
    </source>
</evidence>
<gene>
    <name evidence="11" type="ORF">RHGRI_019191</name>
</gene>
<feature type="region of interest" description="Disordered" evidence="8">
    <location>
        <begin position="160"/>
        <end position="224"/>
    </location>
</feature>
<dbReference type="Pfam" id="PF02469">
    <property type="entry name" value="Fasciclin"/>
    <property type="match status" value="1"/>
</dbReference>
<dbReference type="EMBL" id="JACTNZ010000007">
    <property type="protein sequence ID" value="KAG5538527.1"/>
    <property type="molecule type" value="Genomic_DNA"/>
</dbReference>
<dbReference type="InterPro" id="IPR000782">
    <property type="entry name" value="FAS1_domain"/>
</dbReference>
<dbReference type="SUPFAM" id="SSF82153">
    <property type="entry name" value="FAS1 domain"/>
    <property type="match status" value="1"/>
</dbReference>
<dbReference type="PANTHER" id="PTHR32382:SF5">
    <property type="entry name" value="FASCICLIN-LIKE ARABINOGALACTAN PROTEIN 8"/>
    <property type="match status" value="1"/>
</dbReference>
<feature type="domain" description="FAS1" evidence="10">
    <location>
        <begin position="18"/>
        <end position="153"/>
    </location>
</feature>